<accession>A0A1I6MLH5</accession>
<sequence>MLRSTLKTVTVVISETHSSDVVVSRGYYLPGWALRDVSAPGYGHSHEDTADAAMPISVLLFARIDGFALNYPTPFLQLHKK</sequence>
<proteinExistence type="predicted"/>
<reference evidence="1 2" key="1">
    <citation type="submission" date="2016-10" db="EMBL/GenBank/DDBJ databases">
        <authorList>
            <person name="de Groot N.N."/>
        </authorList>
    </citation>
    <scope>NUCLEOTIDE SEQUENCE [LARGE SCALE GENOMIC DNA]</scope>
    <source>
        <strain evidence="1 2">DSM 29433</strain>
    </source>
</reference>
<keyword evidence="2" id="KW-1185">Reference proteome</keyword>
<dbReference type="Proteomes" id="UP000198926">
    <property type="component" value="Unassembled WGS sequence"/>
</dbReference>
<dbReference type="STRING" id="1123755.SAMN05444714_2000"/>
<name>A0A1I6MLH5_9RHOB</name>
<evidence type="ECO:0000313" key="2">
    <source>
        <dbReference type="Proteomes" id="UP000198926"/>
    </source>
</evidence>
<evidence type="ECO:0000313" key="1">
    <source>
        <dbReference type="EMBL" id="SFS16458.1"/>
    </source>
</evidence>
<dbReference type="AlphaFoldDB" id="A0A1I6MLH5"/>
<dbReference type="EMBL" id="FOZM01000001">
    <property type="protein sequence ID" value="SFS16458.1"/>
    <property type="molecule type" value="Genomic_DNA"/>
</dbReference>
<protein>
    <submittedName>
        <fullName evidence="1">Uncharacterized protein</fullName>
    </submittedName>
</protein>
<gene>
    <name evidence="1" type="ORF">SAMN05444714_2000</name>
</gene>
<organism evidence="1 2">
    <name type="scientific">Yoonia litorea</name>
    <dbReference type="NCBI Taxonomy" id="1123755"/>
    <lineage>
        <taxon>Bacteria</taxon>
        <taxon>Pseudomonadati</taxon>
        <taxon>Pseudomonadota</taxon>
        <taxon>Alphaproteobacteria</taxon>
        <taxon>Rhodobacterales</taxon>
        <taxon>Paracoccaceae</taxon>
        <taxon>Yoonia</taxon>
    </lineage>
</organism>